<organism evidence="1 2">
    <name type="scientific">Sphenostylis stenocarpa</name>
    <dbReference type="NCBI Taxonomy" id="92480"/>
    <lineage>
        <taxon>Eukaryota</taxon>
        <taxon>Viridiplantae</taxon>
        <taxon>Streptophyta</taxon>
        <taxon>Embryophyta</taxon>
        <taxon>Tracheophyta</taxon>
        <taxon>Spermatophyta</taxon>
        <taxon>Magnoliopsida</taxon>
        <taxon>eudicotyledons</taxon>
        <taxon>Gunneridae</taxon>
        <taxon>Pentapetalae</taxon>
        <taxon>rosids</taxon>
        <taxon>fabids</taxon>
        <taxon>Fabales</taxon>
        <taxon>Fabaceae</taxon>
        <taxon>Papilionoideae</taxon>
        <taxon>50 kb inversion clade</taxon>
        <taxon>NPAAA clade</taxon>
        <taxon>indigoferoid/millettioid clade</taxon>
        <taxon>Phaseoleae</taxon>
        <taxon>Sphenostylis</taxon>
    </lineage>
</organism>
<name>A0AA86RT85_9FABA</name>
<dbReference type="AlphaFoldDB" id="A0AA86RT85"/>
<proteinExistence type="predicted"/>
<gene>
    <name evidence="1" type="ORF">AYBTSS11_LOCUS4391</name>
</gene>
<reference evidence="1" key="1">
    <citation type="submission" date="2023-10" db="EMBL/GenBank/DDBJ databases">
        <authorList>
            <person name="Domelevo Entfellner J.-B."/>
        </authorList>
    </citation>
    <scope>NUCLEOTIDE SEQUENCE</scope>
</reference>
<keyword evidence="2" id="KW-1185">Reference proteome</keyword>
<dbReference type="Gramene" id="rna-AYBTSS11_LOCUS4391">
    <property type="protein sequence ID" value="CAJ1929154.1"/>
    <property type="gene ID" value="gene-AYBTSS11_LOCUS4391"/>
</dbReference>
<sequence>MGPPMIWYDGHLIPWEVDDCGAYKVSFVRLAGWSGVSHITQPSSCFRLKVVKAKRPSHVTPPLLRSLGVSRLNRREKIKERILWQVPLKEGLRGGYIIHHECRSSILHQNKKDFLGDQQKERRPIPFNSRQKLNTTYGKNFKAINLLGAKNIYEYDQLHCMDCLIVERKELASKSLEKALHDMSTECAEAKVSAE</sequence>
<dbReference type="Proteomes" id="UP001189624">
    <property type="component" value="Chromosome 2"/>
</dbReference>
<accession>A0AA86RT85</accession>
<evidence type="ECO:0000313" key="1">
    <source>
        <dbReference type="EMBL" id="CAJ1929154.1"/>
    </source>
</evidence>
<evidence type="ECO:0000313" key="2">
    <source>
        <dbReference type="Proteomes" id="UP001189624"/>
    </source>
</evidence>
<dbReference type="EMBL" id="OY731399">
    <property type="protein sequence ID" value="CAJ1929154.1"/>
    <property type="molecule type" value="Genomic_DNA"/>
</dbReference>
<protein>
    <submittedName>
        <fullName evidence="1">Uncharacterized protein</fullName>
    </submittedName>
</protein>